<dbReference type="PANTHER" id="PTHR39339:SF1">
    <property type="entry name" value="CHAD DOMAIN-CONTAINING PROTEIN"/>
    <property type="match status" value="1"/>
</dbReference>
<dbReference type="Proteomes" id="UP000494252">
    <property type="component" value="Unassembled WGS sequence"/>
</dbReference>
<dbReference type="InterPro" id="IPR007899">
    <property type="entry name" value="CHAD_dom"/>
</dbReference>
<dbReference type="RefSeq" id="WP_281366273.1">
    <property type="nucleotide sequence ID" value="NZ_CADIKI010000028.1"/>
</dbReference>
<feature type="region of interest" description="Disordered" evidence="1">
    <location>
        <begin position="1"/>
        <end position="25"/>
    </location>
</feature>
<evidence type="ECO:0000259" key="2">
    <source>
        <dbReference type="Pfam" id="PF05235"/>
    </source>
</evidence>
<name>A0A6J5H088_9BURK</name>
<accession>A0A6J5H088</accession>
<gene>
    <name evidence="3" type="ORF">LMG27177_06675</name>
</gene>
<sequence>MTTDGGTHTRGPHTLAEANSPPMPTRWSLKPSKRQLLFGNDANAEKLHRLRVALRRLRTLLWAYRPMLDAKFDNEQRELFKSLASAAGNTRDWDILIALVENDGDETLLSAFRKTGMKRPRKAPRR</sequence>
<keyword evidence="4" id="KW-1185">Reference proteome</keyword>
<protein>
    <recommendedName>
        <fullName evidence="2">CHAD domain-containing protein</fullName>
    </recommendedName>
</protein>
<organism evidence="3 4">
    <name type="scientific">Paraburkholderia fynbosensis</name>
    <dbReference type="NCBI Taxonomy" id="1200993"/>
    <lineage>
        <taxon>Bacteria</taxon>
        <taxon>Pseudomonadati</taxon>
        <taxon>Pseudomonadota</taxon>
        <taxon>Betaproteobacteria</taxon>
        <taxon>Burkholderiales</taxon>
        <taxon>Burkholderiaceae</taxon>
        <taxon>Paraburkholderia</taxon>
    </lineage>
</organism>
<evidence type="ECO:0000313" key="4">
    <source>
        <dbReference type="Proteomes" id="UP000494252"/>
    </source>
</evidence>
<dbReference type="AlphaFoldDB" id="A0A6J5H088"/>
<dbReference type="Pfam" id="PF05235">
    <property type="entry name" value="CHAD"/>
    <property type="match status" value="1"/>
</dbReference>
<reference evidence="3 4" key="1">
    <citation type="submission" date="2020-04" db="EMBL/GenBank/DDBJ databases">
        <authorList>
            <person name="De Canck E."/>
        </authorList>
    </citation>
    <scope>NUCLEOTIDE SEQUENCE [LARGE SCALE GENOMIC DNA]</scope>
    <source>
        <strain evidence="3 4">LMG 27177</strain>
    </source>
</reference>
<proteinExistence type="predicted"/>
<evidence type="ECO:0000256" key="1">
    <source>
        <dbReference type="SAM" id="MobiDB-lite"/>
    </source>
</evidence>
<dbReference type="InterPro" id="IPR038186">
    <property type="entry name" value="CHAD_dom_sf"/>
</dbReference>
<dbReference type="EMBL" id="CADIKI010000028">
    <property type="protein sequence ID" value="CAB3809004.1"/>
    <property type="molecule type" value="Genomic_DNA"/>
</dbReference>
<feature type="domain" description="CHAD" evidence="2">
    <location>
        <begin position="41"/>
        <end position="105"/>
    </location>
</feature>
<evidence type="ECO:0000313" key="3">
    <source>
        <dbReference type="EMBL" id="CAB3809004.1"/>
    </source>
</evidence>
<dbReference type="PANTHER" id="PTHR39339">
    <property type="entry name" value="SLR1444 PROTEIN"/>
    <property type="match status" value="1"/>
</dbReference>
<dbReference type="Gene3D" id="1.40.20.10">
    <property type="entry name" value="CHAD domain"/>
    <property type="match status" value="1"/>
</dbReference>